<proteinExistence type="predicted"/>
<evidence type="ECO:0000313" key="3">
    <source>
        <dbReference type="Proteomes" id="UP000295511"/>
    </source>
</evidence>
<comment type="caution">
    <text evidence="2">The sequence shown here is derived from an EMBL/GenBank/DDBJ whole genome shotgun (WGS) entry which is preliminary data.</text>
</comment>
<sequence length="63" mass="7162">MEPIQIIITIALCIGALATLVFIIWLIAALFLMSKAKKAAREIGFTFHDAPFDRRDYPKMPLR</sequence>
<accession>A0A4R5K632</accession>
<keyword evidence="3" id="KW-1185">Reference proteome</keyword>
<dbReference type="AlphaFoldDB" id="A0A4R5K632"/>
<organism evidence="2 3">
    <name type="scientific">Arthrobacter terricola</name>
    <dbReference type="NCBI Taxonomy" id="2547396"/>
    <lineage>
        <taxon>Bacteria</taxon>
        <taxon>Bacillati</taxon>
        <taxon>Actinomycetota</taxon>
        <taxon>Actinomycetes</taxon>
        <taxon>Micrococcales</taxon>
        <taxon>Micrococcaceae</taxon>
        <taxon>Arthrobacter</taxon>
    </lineage>
</organism>
<evidence type="ECO:0000313" key="2">
    <source>
        <dbReference type="EMBL" id="TDF88114.1"/>
    </source>
</evidence>
<keyword evidence="1" id="KW-0472">Membrane</keyword>
<keyword evidence="1" id="KW-1133">Transmembrane helix</keyword>
<dbReference type="EMBL" id="SMRU01000047">
    <property type="protein sequence ID" value="TDF88114.1"/>
    <property type="molecule type" value="Genomic_DNA"/>
</dbReference>
<name>A0A4R5K632_9MICC</name>
<dbReference type="Proteomes" id="UP000295511">
    <property type="component" value="Unassembled WGS sequence"/>
</dbReference>
<gene>
    <name evidence="2" type="ORF">E1809_24145</name>
</gene>
<keyword evidence="1" id="KW-0812">Transmembrane</keyword>
<evidence type="ECO:0000256" key="1">
    <source>
        <dbReference type="SAM" id="Phobius"/>
    </source>
</evidence>
<protein>
    <submittedName>
        <fullName evidence="2">Uncharacterized protein</fullName>
    </submittedName>
</protein>
<dbReference type="RefSeq" id="WP_133206794.1">
    <property type="nucleotide sequence ID" value="NZ_SMRU01000047.1"/>
</dbReference>
<feature type="transmembrane region" description="Helical" evidence="1">
    <location>
        <begin position="6"/>
        <end position="32"/>
    </location>
</feature>
<reference evidence="2 3" key="1">
    <citation type="submission" date="2019-03" db="EMBL/GenBank/DDBJ databases">
        <title>Whole genome sequence of Arthrobacter sp JH1-1.</title>
        <authorList>
            <person name="Trinh H.N."/>
        </authorList>
    </citation>
    <scope>NUCLEOTIDE SEQUENCE [LARGE SCALE GENOMIC DNA]</scope>
    <source>
        <strain evidence="2 3">JH1-1</strain>
    </source>
</reference>